<reference evidence="1 2" key="1">
    <citation type="submission" date="2014-04" db="EMBL/GenBank/DDBJ databases">
        <authorList>
            <consortium name="DOE Joint Genome Institute"/>
            <person name="Kuo A."/>
            <person name="Kohler A."/>
            <person name="Costa M.D."/>
            <person name="Nagy L.G."/>
            <person name="Floudas D."/>
            <person name="Copeland A."/>
            <person name="Barry K.W."/>
            <person name="Cichocki N."/>
            <person name="Veneault-Fourrey C."/>
            <person name="LaButti K."/>
            <person name="Lindquist E.A."/>
            <person name="Lipzen A."/>
            <person name="Lundell T."/>
            <person name="Morin E."/>
            <person name="Murat C."/>
            <person name="Sun H."/>
            <person name="Tunlid A."/>
            <person name="Henrissat B."/>
            <person name="Grigoriev I.V."/>
            <person name="Hibbett D.S."/>
            <person name="Martin F."/>
            <person name="Nordberg H.P."/>
            <person name="Cantor M.N."/>
            <person name="Hua S.X."/>
        </authorList>
    </citation>
    <scope>NUCLEOTIDE SEQUENCE [LARGE SCALE GENOMIC DNA]</scope>
    <source>
        <strain evidence="1 2">Marx 270</strain>
    </source>
</reference>
<keyword evidence="2" id="KW-1185">Reference proteome</keyword>
<evidence type="ECO:0000313" key="2">
    <source>
        <dbReference type="Proteomes" id="UP000054217"/>
    </source>
</evidence>
<dbReference type="EMBL" id="KN831981">
    <property type="protein sequence ID" value="KIO02627.1"/>
    <property type="molecule type" value="Genomic_DNA"/>
</dbReference>
<name>A0A0C3JYZ8_PISTI</name>
<dbReference type="InParanoid" id="A0A0C3JYZ8"/>
<evidence type="ECO:0000313" key="1">
    <source>
        <dbReference type="EMBL" id="KIO02627.1"/>
    </source>
</evidence>
<accession>A0A0C3JYZ8</accession>
<dbReference type="AlphaFoldDB" id="A0A0C3JYZ8"/>
<dbReference type="Proteomes" id="UP000054217">
    <property type="component" value="Unassembled WGS sequence"/>
</dbReference>
<gene>
    <name evidence="1" type="ORF">M404DRAFT_654495</name>
</gene>
<organism evidence="1 2">
    <name type="scientific">Pisolithus tinctorius Marx 270</name>
    <dbReference type="NCBI Taxonomy" id="870435"/>
    <lineage>
        <taxon>Eukaryota</taxon>
        <taxon>Fungi</taxon>
        <taxon>Dikarya</taxon>
        <taxon>Basidiomycota</taxon>
        <taxon>Agaricomycotina</taxon>
        <taxon>Agaricomycetes</taxon>
        <taxon>Agaricomycetidae</taxon>
        <taxon>Boletales</taxon>
        <taxon>Sclerodermatineae</taxon>
        <taxon>Pisolithaceae</taxon>
        <taxon>Pisolithus</taxon>
    </lineage>
</organism>
<protein>
    <submittedName>
        <fullName evidence="1">Uncharacterized protein</fullName>
    </submittedName>
</protein>
<dbReference type="HOGENOM" id="CLU_2050594_0_0_1"/>
<sequence>MVPLCCTPVMQTTNEMPKRENSCNAAVSNQTTNSPRATHLIRTLLTGILTIVGNIRRPFSFHAALFLFQPICYVKEPSGNTLICTNLSIDAHLVISSELAQIPLCKAADQRVSVNCMIPG</sequence>
<proteinExistence type="predicted"/>
<reference evidence="2" key="2">
    <citation type="submission" date="2015-01" db="EMBL/GenBank/DDBJ databases">
        <title>Evolutionary Origins and Diversification of the Mycorrhizal Mutualists.</title>
        <authorList>
            <consortium name="DOE Joint Genome Institute"/>
            <consortium name="Mycorrhizal Genomics Consortium"/>
            <person name="Kohler A."/>
            <person name="Kuo A."/>
            <person name="Nagy L.G."/>
            <person name="Floudas D."/>
            <person name="Copeland A."/>
            <person name="Barry K.W."/>
            <person name="Cichocki N."/>
            <person name="Veneault-Fourrey C."/>
            <person name="LaButti K."/>
            <person name="Lindquist E.A."/>
            <person name="Lipzen A."/>
            <person name="Lundell T."/>
            <person name="Morin E."/>
            <person name="Murat C."/>
            <person name="Riley R."/>
            <person name="Ohm R."/>
            <person name="Sun H."/>
            <person name="Tunlid A."/>
            <person name="Henrissat B."/>
            <person name="Grigoriev I.V."/>
            <person name="Hibbett D.S."/>
            <person name="Martin F."/>
        </authorList>
    </citation>
    <scope>NUCLEOTIDE SEQUENCE [LARGE SCALE GENOMIC DNA]</scope>
    <source>
        <strain evidence="2">Marx 270</strain>
    </source>
</reference>